<evidence type="ECO:0000256" key="2">
    <source>
        <dbReference type="ARBA" id="ARBA00004496"/>
    </source>
</evidence>
<comment type="similarity">
    <text evidence="3 13">Belongs to the guanylate kinase family.</text>
</comment>
<dbReference type="AlphaFoldDB" id="A0A1M6NH62"/>
<dbReference type="InterPro" id="IPR020590">
    <property type="entry name" value="Guanylate_kinase_CS"/>
</dbReference>
<keyword evidence="10 13" id="KW-0067">ATP-binding</keyword>
<dbReference type="PANTHER" id="PTHR23117">
    <property type="entry name" value="GUANYLATE KINASE-RELATED"/>
    <property type="match status" value="1"/>
</dbReference>
<keyword evidence="9 13" id="KW-0418">Kinase</keyword>
<dbReference type="FunFam" id="3.40.50.300:FF:000855">
    <property type="entry name" value="Guanylate kinase"/>
    <property type="match status" value="1"/>
</dbReference>
<comment type="catalytic activity">
    <reaction evidence="12 13">
        <text>GMP + ATP = GDP + ADP</text>
        <dbReference type="Rhea" id="RHEA:20780"/>
        <dbReference type="ChEBI" id="CHEBI:30616"/>
        <dbReference type="ChEBI" id="CHEBI:58115"/>
        <dbReference type="ChEBI" id="CHEBI:58189"/>
        <dbReference type="ChEBI" id="CHEBI:456216"/>
        <dbReference type="EC" id="2.7.4.8"/>
    </reaction>
</comment>
<dbReference type="HAMAP" id="MF_00328">
    <property type="entry name" value="Guanylate_kinase"/>
    <property type="match status" value="1"/>
</dbReference>
<evidence type="ECO:0000256" key="3">
    <source>
        <dbReference type="ARBA" id="ARBA00005790"/>
    </source>
</evidence>
<evidence type="ECO:0000256" key="1">
    <source>
        <dbReference type="ARBA" id="ARBA00003531"/>
    </source>
</evidence>
<dbReference type="OrthoDB" id="9808150at2"/>
<gene>
    <name evidence="13" type="primary">gmk</name>
    <name evidence="15" type="ORF">SAMN02745912_01714</name>
</gene>
<dbReference type="SUPFAM" id="SSF52540">
    <property type="entry name" value="P-loop containing nucleoside triphosphate hydrolases"/>
    <property type="match status" value="1"/>
</dbReference>
<proteinExistence type="inferred from homology"/>
<dbReference type="STRING" id="1121301.SAMN02745912_01714"/>
<keyword evidence="6 13" id="KW-0963">Cytoplasm</keyword>
<evidence type="ECO:0000256" key="8">
    <source>
        <dbReference type="ARBA" id="ARBA00022741"/>
    </source>
</evidence>
<dbReference type="CDD" id="cd00071">
    <property type="entry name" value="GMPK"/>
    <property type="match status" value="1"/>
</dbReference>
<evidence type="ECO:0000256" key="12">
    <source>
        <dbReference type="ARBA" id="ARBA00048594"/>
    </source>
</evidence>
<evidence type="ECO:0000256" key="10">
    <source>
        <dbReference type="ARBA" id="ARBA00022840"/>
    </source>
</evidence>
<sequence length="203" mass="23607">MRRKGTLFVICGPSGVGKGTVCKELLKNISGIDLSISATTREIRKGEVEGVNYYFIDKDKFEEMIENDEFLEYAQVYDNFYGTPKKYVIEQLNIGKDVILEIDPQGAMQIKEKFKEGIFIFLLPPSMKELKNRIIGRGRDSEDNIKKRLKCAYEEIDFIKEYDYYIINDDLLKAVNNLASIIKAERCRVKEDICEIVRKYKEE</sequence>
<dbReference type="PANTHER" id="PTHR23117:SF13">
    <property type="entry name" value="GUANYLATE KINASE"/>
    <property type="match status" value="1"/>
</dbReference>
<evidence type="ECO:0000256" key="11">
    <source>
        <dbReference type="ARBA" id="ARBA00030128"/>
    </source>
</evidence>
<feature type="binding site" evidence="13">
    <location>
        <begin position="12"/>
        <end position="19"/>
    </location>
    <ligand>
        <name>ATP</name>
        <dbReference type="ChEBI" id="CHEBI:30616"/>
    </ligand>
</feature>
<dbReference type="InterPro" id="IPR027417">
    <property type="entry name" value="P-loop_NTPase"/>
</dbReference>
<dbReference type="PROSITE" id="PS00856">
    <property type="entry name" value="GUANYLATE_KINASE_1"/>
    <property type="match status" value="1"/>
</dbReference>
<evidence type="ECO:0000313" key="16">
    <source>
        <dbReference type="Proteomes" id="UP000184465"/>
    </source>
</evidence>
<dbReference type="GO" id="GO:0005829">
    <property type="term" value="C:cytosol"/>
    <property type="evidence" value="ECO:0007669"/>
    <property type="project" value="TreeGrafter"/>
</dbReference>
<dbReference type="EC" id="2.7.4.8" evidence="4 13"/>
<dbReference type="Proteomes" id="UP000184465">
    <property type="component" value="Unassembled WGS sequence"/>
</dbReference>
<dbReference type="RefSeq" id="WP_073148926.1">
    <property type="nucleotide sequence ID" value="NZ_FRAG01000017.1"/>
</dbReference>
<dbReference type="Pfam" id="PF00625">
    <property type="entry name" value="Guanylate_kin"/>
    <property type="match status" value="1"/>
</dbReference>
<dbReference type="GO" id="GO:0004385">
    <property type="term" value="F:GMP kinase activity"/>
    <property type="evidence" value="ECO:0007669"/>
    <property type="project" value="UniProtKB-UniRule"/>
</dbReference>
<evidence type="ECO:0000256" key="5">
    <source>
        <dbReference type="ARBA" id="ARBA00016296"/>
    </source>
</evidence>
<evidence type="ECO:0000259" key="14">
    <source>
        <dbReference type="PROSITE" id="PS50052"/>
    </source>
</evidence>
<evidence type="ECO:0000256" key="13">
    <source>
        <dbReference type="HAMAP-Rule" id="MF_00328"/>
    </source>
</evidence>
<dbReference type="FunFam" id="3.30.63.10:FF:000005">
    <property type="entry name" value="Guanylate kinase"/>
    <property type="match status" value="1"/>
</dbReference>
<dbReference type="InterPro" id="IPR017665">
    <property type="entry name" value="Guanylate_kinase"/>
</dbReference>
<dbReference type="NCBIfam" id="TIGR03263">
    <property type="entry name" value="guanyl_kin"/>
    <property type="match status" value="1"/>
</dbReference>
<dbReference type="EMBL" id="FRAG01000017">
    <property type="protein sequence ID" value="SHJ94963.1"/>
    <property type="molecule type" value="Genomic_DNA"/>
</dbReference>
<dbReference type="GO" id="GO:0005524">
    <property type="term" value="F:ATP binding"/>
    <property type="evidence" value="ECO:0007669"/>
    <property type="project" value="UniProtKB-UniRule"/>
</dbReference>
<evidence type="ECO:0000256" key="9">
    <source>
        <dbReference type="ARBA" id="ARBA00022777"/>
    </source>
</evidence>
<dbReference type="Gene3D" id="3.30.63.10">
    <property type="entry name" value="Guanylate Kinase phosphate binding domain"/>
    <property type="match status" value="1"/>
</dbReference>
<keyword evidence="8 13" id="KW-0547">Nucleotide-binding</keyword>
<reference evidence="15 16" key="1">
    <citation type="submission" date="2016-11" db="EMBL/GenBank/DDBJ databases">
        <authorList>
            <person name="Jaros S."/>
            <person name="Januszkiewicz K."/>
            <person name="Wedrychowicz H."/>
        </authorList>
    </citation>
    <scope>NUCLEOTIDE SEQUENCE [LARGE SCALE GENOMIC DNA]</scope>
    <source>
        <strain evidence="15 16">DSM 15212</strain>
    </source>
</reference>
<feature type="domain" description="Guanylate kinase-like" evidence="14">
    <location>
        <begin position="5"/>
        <end position="183"/>
    </location>
</feature>
<comment type="subcellular location">
    <subcellularLocation>
        <location evidence="2 13">Cytoplasm</location>
    </subcellularLocation>
</comment>
<evidence type="ECO:0000256" key="7">
    <source>
        <dbReference type="ARBA" id="ARBA00022679"/>
    </source>
</evidence>
<dbReference type="SMART" id="SM00072">
    <property type="entry name" value="GuKc"/>
    <property type="match status" value="1"/>
</dbReference>
<evidence type="ECO:0000313" key="15">
    <source>
        <dbReference type="EMBL" id="SHJ94963.1"/>
    </source>
</evidence>
<name>A0A1M6NH62_PARC5</name>
<dbReference type="PROSITE" id="PS50052">
    <property type="entry name" value="GUANYLATE_KINASE_2"/>
    <property type="match status" value="1"/>
</dbReference>
<organism evidence="15 16">
    <name type="scientific">Paramaledivibacter caminithermalis (strain DSM 15212 / CIP 107654 / DViRD3)</name>
    <name type="common">Clostridium caminithermale</name>
    <dbReference type="NCBI Taxonomy" id="1121301"/>
    <lineage>
        <taxon>Bacteria</taxon>
        <taxon>Bacillati</taxon>
        <taxon>Bacillota</taxon>
        <taxon>Clostridia</taxon>
        <taxon>Peptostreptococcales</taxon>
        <taxon>Caminicellaceae</taxon>
        <taxon>Paramaledivibacter</taxon>
    </lineage>
</organism>
<evidence type="ECO:0000256" key="4">
    <source>
        <dbReference type="ARBA" id="ARBA00012961"/>
    </source>
</evidence>
<dbReference type="Gene3D" id="3.40.50.300">
    <property type="entry name" value="P-loop containing nucleotide triphosphate hydrolases"/>
    <property type="match status" value="1"/>
</dbReference>
<dbReference type="InterPro" id="IPR008144">
    <property type="entry name" value="Guanylate_kin-like_dom"/>
</dbReference>
<dbReference type="InterPro" id="IPR008145">
    <property type="entry name" value="GK/Ca_channel_bsu"/>
</dbReference>
<keyword evidence="7 13" id="KW-0808">Transferase</keyword>
<protein>
    <recommendedName>
        <fullName evidence="5 13">Guanylate kinase</fullName>
        <ecNumber evidence="4 13">2.7.4.8</ecNumber>
    </recommendedName>
    <alternativeName>
        <fullName evidence="11 13">GMP kinase</fullName>
    </alternativeName>
</protein>
<comment type="function">
    <text evidence="1 13">Essential for recycling GMP and indirectly, cGMP.</text>
</comment>
<keyword evidence="16" id="KW-1185">Reference proteome</keyword>
<accession>A0A1M6NH62</accession>
<evidence type="ECO:0000256" key="6">
    <source>
        <dbReference type="ARBA" id="ARBA00022490"/>
    </source>
</evidence>